<protein>
    <submittedName>
        <fullName evidence="1">Uncharacterized protein</fullName>
    </submittedName>
</protein>
<name>A0A6C0IZE9_9ZZZZ</name>
<dbReference type="AlphaFoldDB" id="A0A6C0IZE9"/>
<reference evidence="1" key="1">
    <citation type="journal article" date="2020" name="Nature">
        <title>Giant virus diversity and host interactions through global metagenomics.</title>
        <authorList>
            <person name="Schulz F."/>
            <person name="Roux S."/>
            <person name="Paez-Espino D."/>
            <person name="Jungbluth S."/>
            <person name="Walsh D.A."/>
            <person name="Denef V.J."/>
            <person name="McMahon K.D."/>
            <person name="Konstantinidis K.T."/>
            <person name="Eloe-Fadrosh E.A."/>
            <person name="Kyrpides N.C."/>
            <person name="Woyke T."/>
        </authorList>
    </citation>
    <scope>NUCLEOTIDE SEQUENCE</scope>
    <source>
        <strain evidence="1">GVMAG-M-3300025676-16</strain>
    </source>
</reference>
<sequence>MIDDFILLKDIRYIVTKFILNSYAKIILDSKVRIKKALRKNKSKSLRIKSEIQLLNNLTKSNFS</sequence>
<evidence type="ECO:0000313" key="1">
    <source>
        <dbReference type="EMBL" id="QHT98724.1"/>
    </source>
</evidence>
<organism evidence="1">
    <name type="scientific">viral metagenome</name>
    <dbReference type="NCBI Taxonomy" id="1070528"/>
    <lineage>
        <taxon>unclassified sequences</taxon>
        <taxon>metagenomes</taxon>
        <taxon>organismal metagenomes</taxon>
    </lineage>
</organism>
<proteinExistence type="predicted"/>
<dbReference type="EMBL" id="MN740295">
    <property type="protein sequence ID" value="QHT98724.1"/>
    <property type="molecule type" value="Genomic_DNA"/>
</dbReference>
<accession>A0A6C0IZE9</accession>